<evidence type="ECO:0000256" key="7">
    <source>
        <dbReference type="ARBA" id="ARBA00022692"/>
    </source>
</evidence>
<evidence type="ECO:0000256" key="9">
    <source>
        <dbReference type="ARBA" id="ARBA00023136"/>
    </source>
</evidence>
<evidence type="ECO:0000256" key="1">
    <source>
        <dbReference type="ARBA" id="ARBA00004377"/>
    </source>
</evidence>
<proteinExistence type="inferred from homology"/>
<keyword evidence="6" id="KW-0997">Cell inner membrane</keyword>
<dbReference type="Pfam" id="PF07963">
    <property type="entry name" value="N_methyl"/>
    <property type="match status" value="1"/>
</dbReference>
<reference evidence="10" key="1">
    <citation type="submission" date="2022-05" db="EMBL/GenBank/DDBJ databases">
        <title>Brevundimonas albigilva TT17 genome sequence.</title>
        <authorList>
            <person name="Lee K."/>
            <person name="Son H."/>
        </authorList>
    </citation>
    <scope>NUCLEOTIDE SEQUENCE</scope>
    <source>
        <strain evidence="10">TT17</strain>
    </source>
</reference>
<comment type="similarity">
    <text evidence="2">Belongs to the GSP J family.</text>
</comment>
<gene>
    <name evidence="10" type="primary">gspJ</name>
    <name evidence="10" type="ORF">M8231_05460</name>
</gene>
<dbReference type="SUPFAM" id="SSF54523">
    <property type="entry name" value="Pili subunits"/>
    <property type="match status" value="1"/>
</dbReference>
<keyword evidence="5" id="KW-0488">Methylation</keyword>
<keyword evidence="11" id="KW-1185">Reference proteome</keyword>
<dbReference type="EMBL" id="CP097649">
    <property type="protein sequence ID" value="URI16427.1"/>
    <property type="molecule type" value="Genomic_DNA"/>
</dbReference>
<evidence type="ECO:0000256" key="3">
    <source>
        <dbReference type="ARBA" id="ARBA00021539"/>
    </source>
</evidence>
<name>A0ABY4SNV6_9CAUL</name>
<protein>
    <recommendedName>
        <fullName evidence="3">Type II secretion system protein J</fullName>
    </recommendedName>
</protein>
<evidence type="ECO:0000313" key="10">
    <source>
        <dbReference type="EMBL" id="URI16427.1"/>
    </source>
</evidence>
<dbReference type="InterPro" id="IPR010055">
    <property type="entry name" value="T2SS_protein-GspJ"/>
</dbReference>
<evidence type="ECO:0000256" key="5">
    <source>
        <dbReference type="ARBA" id="ARBA00022481"/>
    </source>
</evidence>
<dbReference type="Proteomes" id="UP001055429">
    <property type="component" value="Chromosome"/>
</dbReference>
<evidence type="ECO:0000256" key="6">
    <source>
        <dbReference type="ARBA" id="ARBA00022519"/>
    </source>
</evidence>
<dbReference type="Gene3D" id="3.10.610.10">
    <property type="entry name" value="GSPII I/J protein-like"/>
    <property type="match status" value="1"/>
</dbReference>
<keyword evidence="4" id="KW-1003">Cell membrane</keyword>
<keyword evidence="8" id="KW-1133">Transmembrane helix</keyword>
<dbReference type="PANTHER" id="PTHR39583:SF2">
    <property type="entry name" value="TYPE II SECRETION SYSTEM PROTEIN J"/>
    <property type="match status" value="1"/>
</dbReference>
<keyword evidence="7" id="KW-0812">Transmembrane</keyword>
<evidence type="ECO:0000256" key="4">
    <source>
        <dbReference type="ARBA" id="ARBA00022475"/>
    </source>
</evidence>
<dbReference type="InterPro" id="IPR051621">
    <property type="entry name" value="T2SS_protein_J"/>
</dbReference>
<sequence length="196" mass="21195">MRRARGGFTLVEVLVALAVFALIAAAGALVLARTIDTRFIVHEHAERIAELQRMRALLKADLAQAAPRRTRAPTGRPLPRALMGQTVPGDPVLTLVRAGWSNPDGAARPGLQRVEYRVVENRLERRASTYLDGARAGPPQVLYRGVSDVAVTFIQDGSEAPAFLSSRDRPLPQAVRIVMTLDGLGRVDQLFAVSAG</sequence>
<evidence type="ECO:0000256" key="8">
    <source>
        <dbReference type="ARBA" id="ARBA00022989"/>
    </source>
</evidence>
<dbReference type="PROSITE" id="PS00409">
    <property type="entry name" value="PROKAR_NTER_METHYL"/>
    <property type="match status" value="1"/>
</dbReference>
<comment type="subcellular location">
    <subcellularLocation>
        <location evidence="1">Cell inner membrane</location>
        <topology evidence="1">Single-pass membrane protein</topology>
    </subcellularLocation>
</comment>
<evidence type="ECO:0000313" key="11">
    <source>
        <dbReference type="Proteomes" id="UP001055429"/>
    </source>
</evidence>
<dbReference type="PANTHER" id="PTHR39583">
    <property type="entry name" value="TYPE II SECRETION SYSTEM PROTEIN J-RELATED"/>
    <property type="match status" value="1"/>
</dbReference>
<dbReference type="NCBIfam" id="TIGR01711">
    <property type="entry name" value="gspJ"/>
    <property type="match status" value="1"/>
</dbReference>
<evidence type="ECO:0000256" key="2">
    <source>
        <dbReference type="ARBA" id="ARBA00011084"/>
    </source>
</evidence>
<dbReference type="InterPro" id="IPR012902">
    <property type="entry name" value="N_methyl_site"/>
</dbReference>
<keyword evidence="9" id="KW-0472">Membrane</keyword>
<dbReference type="Pfam" id="PF11612">
    <property type="entry name" value="T2SSJ"/>
    <property type="match status" value="1"/>
</dbReference>
<dbReference type="InterPro" id="IPR045584">
    <property type="entry name" value="Pilin-like"/>
</dbReference>
<organism evidence="10 11">
    <name type="scientific">Brevundimonas albigilva</name>
    <dbReference type="NCBI Taxonomy" id="1312364"/>
    <lineage>
        <taxon>Bacteria</taxon>
        <taxon>Pseudomonadati</taxon>
        <taxon>Pseudomonadota</taxon>
        <taxon>Alphaproteobacteria</taxon>
        <taxon>Caulobacterales</taxon>
        <taxon>Caulobacteraceae</taxon>
        <taxon>Brevundimonas</taxon>
    </lineage>
</organism>
<dbReference type="NCBIfam" id="TIGR02532">
    <property type="entry name" value="IV_pilin_GFxxxE"/>
    <property type="match status" value="1"/>
</dbReference>
<dbReference type="RefSeq" id="WP_250202411.1">
    <property type="nucleotide sequence ID" value="NZ_CP097649.1"/>
</dbReference>
<accession>A0ABY4SNV6</accession>